<keyword evidence="1" id="KW-0812">Transmembrane</keyword>
<keyword evidence="1" id="KW-0472">Membrane</keyword>
<protein>
    <submittedName>
        <fullName evidence="2">AcrB/AcrD/AcrF family protein</fullName>
    </submittedName>
</protein>
<dbReference type="SUPFAM" id="SSF82866">
    <property type="entry name" value="Multidrug efflux transporter AcrB transmembrane domain"/>
    <property type="match status" value="1"/>
</dbReference>
<keyword evidence="1" id="KW-1133">Transmembrane helix</keyword>
<evidence type="ECO:0000256" key="1">
    <source>
        <dbReference type="SAM" id="Phobius"/>
    </source>
</evidence>
<organism evidence="2 3">
    <name type="scientific">Antarctobacter heliothermus</name>
    <dbReference type="NCBI Taxonomy" id="74033"/>
    <lineage>
        <taxon>Bacteria</taxon>
        <taxon>Pseudomonadati</taxon>
        <taxon>Pseudomonadota</taxon>
        <taxon>Alphaproteobacteria</taxon>
        <taxon>Rhodobacterales</taxon>
        <taxon>Roseobacteraceae</taxon>
        <taxon>Antarctobacter</taxon>
    </lineage>
</organism>
<proteinExistence type="predicted"/>
<dbReference type="Proteomes" id="UP000198440">
    <property type="component" value="Unassembled WGS sequence"/>
</dbReference>
<dbReference type="GO" id="GO:0005886">
    <property type="term" value="C:plasma membrane"/>
    <property type="evidence" value="ECO:0007669"/>
    <property type="project" value="TreeGrafter"/>
</dbReference>
<gene>
    <name evidence="2" type="ORF">SAMN04488078_10861</name>
</gene>
<accession>A0A239LEW7</accession>
<feature type="transmembrane region" description="Helical" evidence="1">
    <location>
        <begin position="40"/>
        <end position="56"/>
    </location>
</feature>
<feature type="transmembrane region" description="Helical" evidence="1">
    <location>
        <begin position="120"/>
        <end position="141"/>
    </location>
</feature>
<dbReference type="InterPro" id="IPR001036">
    <property type="entry name" value="Acrflvin-R"/>
</dbReference>
<dbReference type="Pfam" id="PF00873">
    <property type="entry name" value="ACR_tran"/>
    <property type="match status" value="1"/>
</dbReference>
<dbReference type="PANTHER" id="PTHR32063:SF33">
    <property type="entry name" value="RND SUPERFAMILY EFFLUX PUMP PERMEASE COMPONENT"/>
    <property type="match status" value="1"/>
</dbReference>
<dbReference type="AlphaFoldDB" id="A0A239LEW7"/>
<feature type="transmembrane region" description="Helical" evidence="1">
    <location>
        <begin position="68"/>
        <end position="91"/>
    </location>
</feature>
<evidence type="ECO:0000313" key="2">
    <source>
        <dbReference type="EMBL" id="SNT28074.1"/>
    </source>
</evidence>
<dbReference type="GO" id="GO:0042910">
    <property type="term" value="F:xenobiotic transmembrane transporter activity"/>
    <property type="evidence" value="ECO:0007669"/>
    <property type="project" value="TreeGrafter"/>
</dbReference>
<feature type="transmembrane region" description="Helical" evidence="1">
    <location>
        <begin position="161"/>
        <end position="188"/>
    </location>
</feature>
<dbReference type="Gene3D" id="1.20.1640.10">
    <property type="entry name" value="Multidrug efflux transporter AcrB transmembrane domain"/>
    <property type="match status" value="1"/>
</dbReference>
<dbReference type="EMBL" id="FZON01000086">
    <property type="protein sequence ID" value="SNT28074.1"/>
    <property type="molecule type" value="Genomic_DNA"/>
</dbReference>
<name>A0A239LEW7_9RHOB</name>
<dbReference type="PANTHER" id="PTHR32063">
    <property type="match status" value="1"/>
</dbReference>
<reference evidence="2 3" key="1">
    <citation type="submission" date="2017-06" db="EMBL/GenBank/DDBJ databases">
        <authorList>
            <person name="Kim H.J."/>
            <person name="Triplett B.A."/>
        </authorList>
    </citation>
    <scope>NUCLEOTIDE SEQUENCE [LARGE SCALE GENOMIC DNA]</scope>
    <source>
        <strain evidence="2 3">DSM 11445</strain>
    </source>
</reference>
<sequence length="193" mass="20567">MSGIIINDAIVLVSTIQDHARRQSIAASAVAGARDRLRPILLTTLTTVLGLAPLMYESSRQALFLKPTVVTLVYGLSVGFFAVLLLVPALLMIQSDLSRGVGTLRKVLVGRRFNHRFRSAVAGIVVAVLALNTAILGPWVVTGNAVVPLELWGAKWVTFSAGAASLVWAVTLTLLLIALFAATSGILIQRSRQ</sequence>
<evidence type="ECO:0000313" key="3">
    <source>
        <dbReference type="Proteomes" id="UP000198440"/>
    </source>
</evidence>